<evidence type="ECO:0000256" key="5">
    <source>
        <dbReference type="ARBA" id="ARBA00023136"/>
    </source>
</evidence>
<evidence type="ECO:0000256" key="8">
    <source>
        <dbReference type="SAM" id="SignalP"/>
    </source>
</evidence>
<dbReference type="InterPro" id="IPR041700">
    <property type="entry name" value="OMP_b-brl_3"/>
</dbReference>
<keyword evidence="8" id="KW-0732">Signal</keyword>
<dbReference type="AlphaFoldDB" id="A0A5C7GFL2"/>
<keyword evidence="5 7" id="KW-0472">Membrane</keyword>
<comment type="subcellular location">
    <subcellularLocation>
        <location evidence="1 7">Cell outer membrane</location>
        <topology evidence="1 7">Multi-pass membrane protein</topology>
    </subcellularLocation>
</comment>
<dbReference type="PANTHER" id="PTHR40980">
    <property type="entry name" value="PLUG DOMAIN-CONTAINING PROTEIN"/>
    <property type="match status" value="1"/>
</dbReference>
<keyword evidence="4 7" id="KW-0812">Transmembrane</keyword>
<evidence type="ECO:0000256" key="6">
    <source>
        <dbReference type="ARBA" id="ARBA00023237"/>
    </source>
</evidence>
<dbReference type="OrthoDB" id="8764943at2"/>
<evidence type="ECO:0000313" key="11">
    <source>
        <dbReference type="Proteomes" id="UP000321080"/>
    </source>
</evidence>
<gene>
    <name evidence="10" type="ORF">FUA22_14260</name>
</gene>
<dbReference type="InterPro" id="IPR008969">
    <property type="entry name" value="CarboxyPept-like_regulatory"/>
</dbReference>
<evidence type="ECO:0000256" key="7">
    <source>
        <dbReference type="PROSITE-ProRule" id="PRU01360"/>
    </source>
</evidence>
<protein>
    <submittedName>
        <fullName evidence="10">TonB-dependent receptor</fullName>
    </submittedName>
</protein>
<feature type="chain" id="PRO_5022711402" evidence="8">
    <location>
        <begin position="21"/>
        <end position="823"/>
    </location>
</feature>
<sequence>MKNLFFMCFLALSVLVNAHANPEKNIDKNGTIFGVVLDANLKQPLPYVNIVIKNNQNEILTGGITLDDGSFKINKVAEGDIVVNIQYIGYKTYSKNITVGKGNYRVNLGNILLEEENESLEAVTVVAEVSTIQQKIDRKIVNVGKDLANMGTATDIMTAVPSVNVDAQTGDISLRGNQNVRVMIDGKLSNIPTAQLLRQLPSTSIKQIELITNPSAKYNPEGMSGLINIILHKNTNIGFNGGLSTGVQHQREAKFNSSLNMNYRNGKVNVYGSYGNNIRKGVNFGEIRQIENNSYQAIDLQDNNKSHLYKVGVDFYFNDKNTISFFTNQNTFDGKNDATSEFVFNDLIGNDQKQITKSYSENSSGQYNFNYKLDFNKSGQNIELEIDHNAFDNTGDTNNGQISNNVRPDFIELTETERNRTTINLDYADPLTENSKLELGFQARLFDTEIFYESDARVRNENGEYIPTTTDYTYERDIYSAYLNYSKKLDKWTYQIGLRAENVTVDANASETDLSLNEELIIPFENNYFQLYPSVFFTYNHSDKNSYQISYSRRIDRPGVGQVNPIPQWNTPLVTNIGNQSLEPQFTNSLEFNYTKNLKKGSITGGVFYRIIEDEINRAVKVDRSDLQSNRFLLTYDNFSNTTAYGLELSSNYRPTKWWSLNASFDLYSQTQKGIAERIDPTLTNPTENDIVEEAVKVENNIWNFRVFNNLRVSKKLSFTAFGMYRGKNTGLNFEMDPMYFVNLGMRYSFLDSKATLGLSFNDVFNTQKIAIVSERPYLQTANFSPEFRTFSMNFNYRFGNSKYRAKSRKRRNNDEKQVQGGL</sequence>
<dbReference type="Proteomes" id="UP000321080">
    <property type="component" value="Unassembled WGS sequence"/>
</dbReference>
<dbReference type="SUPFAM" id="SSF56935">
    <property type="entry name" value="Porins"/>
    <property type="match status" value="1"/>
</dbReference>
<keyword evidence="6 7" id="KW-0998">Cell outer membrane</keyword>
<dbReference type="InterPro" id="IPR036942">
    <property type="entry name" value="Beta-barrel_TonB_sf"/>
</dbReference>
<keyword evidence="11" id="KW-1185">Reference proteome</keyword>
<dbReference type="Gene3D" id="2.170.130.10">
    <property type="entry name" value="TonB-dependent receptor, plug domain"/>
    <property type="match status" value="1"/>
</dbReference>
<dbReference type="SUPFAM" id="SSF49464">
    <property type="entry name" value="Carboxypeptidase regulatory domain-like"/>
    <property type="match status" value="1"/>
</dbReference>
<evidence type="ECO:0000259" key="9">
    <source>
        <dbReference type="Pfam" id="PF14905"/>
    </source>
</evidence>
<dbReference type="Gene3D" id="2.60.40.1120">
    <property type="entry name" value="Carboxypeptidase-like, regulatory domain"/>
    <property type="match status" value="1"/>
</dbReference>
<dbReference type="EMBL" id="VRKQ01000016">
    <property type="protein sequence ID" value="TXG35665.1"/>
    <property type="molecule type" value="Genomic_DNA"/>
</dbReference>
<evidence type="ECO:0000256" key="1">
    <source>
        <dbReference type="ARBA" id="ARBA00004571"/>
    </source>
</evidence>
<organism evidence="10 11">
    <name type="scientific">Seonamhaeicola maritimus</name>
    <dbReference type="NCBI Taxonomy" id="2591822"/>
    <lineage>
        <taxon>Bacteria</taxon>
        <taxon>Pseudomonadati</taxon>
        <taxon>Bacteroidota</taxon>
        <taxon>Flavobacteriia</taxon>
        <taxon>Flavobacteriales</taxon>
        <taxon>Flavobacteriaceae</taxon>
    </lineage>
</organism>
<dbReference type="GO" id="GO:0009279">
    <property type="term" value="C:cell outer membrane"/>
    <property type="evidence" value="ECO:0007669"/>
    <property type="project" value="UniProtKB-SubCell"/>
</dbReference>
<keyword evidence="10" id="KW-0675">Receptor</keyword>
<dbReference type="PROSITE" id="PS52016">
    <property type="entry name" value="TONB_DEPENDENT_REC_3"/>
    <property type="match status" value="1"/>
</dbReference>
<evidence type="ECO:0000256" key="4">
    <source>
        <dbReference type="ARBA" id="ARBA00022692"/>
    </source>
</evidence>
<dbReference type="Pfam" id="PF14905">
    <property type="entry name" value="OMP_b-brl_3"/>
    <property type="match status" value="1"/>
</dbReference>
<dbReference type="InterPro" id="IPR039426">
    <property type="entry name" value="TonB-dep_rcpt-like"/>
</dbReference>
<evidence type="ECO:0000256" key="3">
    <source>
        <dbReference type="ARBA" id="ARBA00022452"/>
    </source>
</evidence>
<accession>A0A5C7GFL2</accession>
<keyword evidence="3 7" id="KW-1134">Transmembrane beta strand</keyword>
<feature type="domain" description="Outer membrane protein beta-barrel" evidence="9">
    <location>
        <begin position="374"/>
        <end position="797"/>
    </location>
</feature>
<comment type="similarity">
    <text evidence="7">Belongs to the TonB-dependent receptor family.</text>
</comment>
<feature type="signal peptide" evidence="8">
    <location>
        <begin position="1"/>
        <end position="20"/>
    </location>
</feature>
<dbReference type="RefSeq" id="WP_147769270.1">
    <property type="nucleotide sequence ID" value="NZ_VRKQ01000016.1"/>
</dbReference>
<name>A0A5C7GFL2_9FLAO</name>
<dbReference type="InterPro" id="IPR037066">
    <property type="entry name" value="Plug_dom_sf"/>
</dbReference>
<evidence type="ECO:0000313" key="10">
    <source>
        <dbReference type="EMBL" id="TXG35665.1"/>
    </source>
</evidence>
<proteinExistence type="inferred from homology"/>
<reference evidence="10 11" key="1">
    <citation type="submission" date="2019-08" db="EMBL/GenBank/DDBJ databases">
        <title>Seonamhaeicola sediminis sp. nov., isolated from marine sediment.</title>
        <authorList>
            <person name="Cao W.R."/>
        </authorList>
    </citation>
    <scope>NUCLEOTIDE SEQUENCE [LARGE SCALE GENOMIC DNA]</scope>
    <source>
        <strain evidence="10 11">1505</strain>
    </source>
</reference>
<keyword evidence="2 7" id="KW-0813">Transport</keyword>
<comment type="caution">
    <text evidence="10">The sequence shown here is derived from an EMBL/GenBank/DDBJ whole genome shotgun (WGS) entry which is preliminary data.</text>
</comment>
<dbReference type="Gene3D" id="2.40.170.20">
    <property type="entry name" value="TonB-dependent receptor, beta-barrel domain"/>
    <property type="match status" value="1"/>
</dbReference>
<dbReference type="PANTHER" id="PTHR40980:SF4">
    <property type="entry name" value="TONB-DEPENDENT RECEPTOR-LIKE BETA-BARREL DOMAIN-CONTAINING PROTEIN"/>
    <property type="match status" value="1"/>
</dbReference>
<dbReference type="Pfam" id="PF13715">
    <property type="entry name" value="CarbopepD_reg_2"/>
    <property type="match status" value="1"/>
</dbReference>
<evidence type="ECO:0000256" key="2">
    <source>
        <dbReference type="ARBA" id="ARBA00022448"/>
    </source>
</evidence>